<dbReference type="Pfam" id="PF13579">
    <property type="entry name" value="Glyco_trans_4_4"/>
    <property type="match status" value="1"/>
</dbReference>
<protein>
    <submittedName>
        <fullName evidence="2">Glycosyltransferase involved in cell wall biosynthesis</fullName>
    </submittedName>
</protein>
<dbReference type="InterPro" id="IPR028098">
    <property type="entry name" value="Glyco_trans_4-like_N"/>
</dbReference>
<reference evidence="2 3" key="1">
    <citation type="submission" date="2019-03" db="EMBL/GenBank/DDBJ databases">
        <title>Genomic Encyclopedia of Type Strains, Phase IV (KMG-IV): sequencing the most valuable type-strain genomes for metagenomic binning, comparative biology and taxonomic classification.</title>
        <authorList>
            <person name="Goeker M."/>
        </authorList>
    </citation>
    <scope>NUCLEOTIDE SEQUENCE [LARGE SCALE GENOMIC DNA]</scope>
    <source>
        <strain evidence="2 3">LX-B</strain>
    </source>
</reference>
<dbReference type="Proteomes" id="UP000295008">
    <property type="component" value="Unassembled WGS sequence"/>
</dbReference>
<dbReference type="AlphaFoldDB" id="A0A4V2QCV1"/>
<feature type="domain" description="Glycosyltransferase subfamily 4-like N-terminal" evidence="1">
    <location>
        <begin position="5"/>
        <end position="175"/>
    </location>
</feature>
<sequence length="397" mass="46122">MLKILRTTRYLSDFGWDPLILTVKNPEPYHRADNPIPESARVYRSWRIPGGNFLARILRRLNLDERWLLLPDQYIFWIPGSLIYGWYLIIRQKVDLIYVTGPPYSALLCGALLKVLTGRPLVVDLRDPWSFNAARNGYPTKFHQWLDQRLEKWVLKTADFITCIYRITQEGYGRLYPWTRVKTAIFYDTIDRGDLPEIVDSYAKFTITYLGTFYPPFHTLKATLRAIRYLLDQGQITSDSFCFNYVGPFDKKFNSLIAELNLAQIVRQAGYQPLKEAQVEIFKSHALLLLLEFATINTKLFDYLAAGKPILAVVPEFQELEELLQTYASGFSMVSDGDYLKIAAIIVQYHQEHYQGELQVDPGKREHFIARMNIERETQELTAIFNQIIAEKKGLNV</sequence>
<dbReference type="Gene3D" id="3.40.50.2000">
    <property type="entry name" value="Glycogen Phosphorylase B"/>
    <property type="match status" value="2"/>
</dbReference>
<name>A0A4V2QCV1_HYDET</name>
<accession>A0A4V2QCV1</accession>
<keyword evidence="3" id="KW-1185">Reference proteome</keyword>
<dbReference type="SUPFAM" id="SSF53756">
    <property type="entry name" value="UDP-Glycosyltransferase/glycogen phosphorylase"/>
    <property type="match status" value="1"/>
</dbReference>
<evidence type="ECO:0000313" key="2">
    <source>
        <dbReference type="EMBL" id="TCL61807.1"/>
    </source>
</evidence>
<gene>
    <name evidence="2" type="ORF">EDC14_103240</name>
</gene>
<dbReference type="GO" id="GO:0016740">
    <property type="term" value="F:transferase activity"/>
    <property type="evidence" value="ECO:0007669"/>
    <property type="project" value="UniProtKB-KW"/>
</dbReference>
<proteinExistence type="predicted"/>
<dbReference type="EMBL" id="SLUN01000032">
    <property type="protein sequence ID" value="TCL61807.1"/>
    <property type="molecule type" value="Genomic_DNA"/>
</dbReference>
<evidence type="ECO:0000313" key="3">
    <source>
        <dbReference type="Proteomes" id="UP000295008"/>
    </source>
</evidence>
<comment type="caution">
    <text evidence="2">The sequence shown here is derived from an EMBL/GenBank/DDBJ whole genome shotgun (WGS) entry which is preliminary data.</text>
</comment>
<evidence type="ECO:0000259" key="1">
    <source>
        <dbReference type="Pfam" id="PF13579"/>
    </source>
</evidence>
<keyword evidence="2" id="KW-0808">Transferase</keyword>
<organism evidence="2 3">
    <name type="scientific">Hydrogenispora ethanolica</name>
    <dbReference type="NCBI Taxonomy" id="1082276"/>
    <lineage>
        <taxon>Bacteria</taxon>
        <taxon>Bacillati</taxon>
        <taxon>Bacillota</taxon>
        <taxon>Hydrogenispora</taxon>
    </lineage>
</organism>